<dbReference type="PANTHER" id="PTHR24159:SF5">
    <property type="entry name" value="ANK_REP_REGION DOMAIN-CONTAINING PROTEIN"/>
    <property type="match status" value="1"/>
</dbReference>
<proteinExistence type="predicted"/>
<dbReference type="PANTHER" id="PTHR24159">
    <property type="match status" value="1"/>
</dbReference>
<evidence type="ECO:0000313" key="1">
    <source>
        <dbReference type="EMBL" id="OHT13428.1"/>
    </source>
</evidence>
<dbReference type="RefSeq" id="XP_068366564.1">
    <property type="nucleotide sequence ID" value="XM_068498956.1"/>
</dbReference>
<dbReference type="EMBL" id="MLAK01000526">
    <property type="protein sequence ID" value="OHT13428.1"/>
    <property type="molecule type" value="Genomic_DNA"/>
</dbReference>
<organism evidence="1 2">
    <name type="scientific">Tritrichomonas foetus</name>
    <dbReference type="NCBI Taxonomy" id="1144522"/>
    <lineage>
        <taxon>Eukaryota</taxon>
        <taxon>Metamonada</taxon>
        <taxon>Parabasalia</taxon>
        <taxon>Tritrichomonadida</taxon>
        <taxon>Tritrichomonadidae</taxon>
        <taxon>Tritrichomonas</taxon>
    </lineage>
</organism>
<gene>
    <name evidence="1" type="ORF">TRFO_16413</name>
</gene>
<dbReference type="GeneID" id="94833660"/>
<reference evidence="1" key="1">
    <citation type="submission" date="2016-10" db="EMBL/GenBank/DDBJ databases">
        <authorList>
            <person name="Benchimol M."/>
            <person name="Almeida L.G."/>
            <person name="Vasconcelos A.T."/>
            <person name="Perreira-Neves A."/>
            <person name="Rosa I.A."/>
            <person name="Tasca T."/>
            <person name="Bogo M.R."/>
            <person name="de Souza W."/>
        </authorList>
    </citation>
    <scope>NUCLEOTIDE SEQUENCE [LARGE SCALE GENOMIC DNA]</scope>
    <source>
        <strain evidence="1">K</strain>
    </source>
</reference>
<dbReference type="Proteomes" id="UP000179807">
    <property type="component" value="Unassembled WGS sequence"/>
</dbReference>
<protein>
    <recommendedName>
        <fullName evidence="3">DUF3447 domain-containing protein</fullName>
    </recommendedName>
</protein>
<evidence type="ECO:0008006" key="3">
    <source>
        <dbReference type="Google" id="ProtNLM"/>
    </source>
</evidence>
<evidence type="ECO:0000313" key="2">
    <source>
        <dbReference type="Proteomes" id="UP000179807"/>
    </source>
</evidence>
<dbReference type="VEuPathDB" id="TrichDB:TRFO_16413"/>
<dbReference type="AlphaFoldDB" id="A0A1J4KUI9"/>
<sequence>MFSHHISTHKFVFDKHMSAVGLEELVTNIKILKNLQKMLISILECEESQISCEMEKLRRFMKECSITNNFSLYEGFLRIFVHVSIYFFTSKNDSRYHRFYIILDELLSNFSLRNVFNRSTLFFIFKKNKHFILFLYDKGIIDLSMIKAEISSFFRSRHVSHFFPFFIPEIREEYPEFFEKYVYTRHISQKEIDLHYISSGDIENNLETNVFPNSQKIEKKLRRKTDIRNEIHSNEEITQIIREDNLDKFINLVSCQENFDINMNIKNSFLENNDDIWGDNIPCHIDRVNLLDYTLAFGSINIFRYLWLNKANYLQNSLDYAIIGGNFEIIHILEEESHFQFSIDNYIKSLQYHRSEISKYFETVLDIQLIFPQIWSMFLKVSNFNIFHKCFINNETNLAQILTEHMFKKNHVNFYIFHHFICQQPSFDINSNTNVFLYKSLLS</sequence>
<dbReference type="InterPro" id="IPR036770">
    <property type="entry name" value="Ankyrin_rpt-contain_sf"/>
</dbReference>
<name>A0A1J4KUI9_9EUKA</name>
<accession>A0A1J4KUI9</accession>
<keyword evidence="2" id="KW-1185">Reference proteome</keyword>
<dbReference type="SUPFAM" id="SSF48403">
    <property type="entry name" value="Ankyrin repeat"/>
    <property type="match status" value="1"/>
</dbReference>
<comment type="caution">
    <text evidence="1">The sequence shown here is derived from an EMBL/GenBank/DDBJ whole genome shotgun (WGS) entry which is preliminary data.</text>
</comment>